<dbReference type="GO" id="GO:0042554">
    <property type="term" value="P:superoxide anion generation"/>
    <property type="evidence" value="ECO:0007669"/>
    <property type="project" value="TreeGrafter"/>
</dbReference>
<evidence type="ECO:0000259" key="8">
    <source>
        <dbReference type="PROSITE" id="PS50222"/>
    </source>
</evidence>
<evidence type="ECO:0000256" key="1">
    <source>
        <dbReference type="ARBA" id="ARBA00022630"/>
    </source>
</evidence>
<evidence type="ECO:0000256" key="6">
    <source>
        <dbReference type="SAM" id="MobiDB-lite"/>
    </source>
</evidence>
<keyword evidence="4" id="KW-0521">NADP</keyword>
<dbReference type="Pfam" id="PF13499">
    <property type="entry name" value="EF-hand_7"/>
    <property type="match status" value="1"/>
</dbReference>
<dbReference type="InterPro" id="IPR017938">
    <property type="entry name" value="Riboflavin_synthase-like_b-brl"/>
</dbReference>
<dbReference type="SUPFAM" id="SSF47473">
    <property type="entry name" value="EF-hand"/>
    <property type="match status" value="1"/>
</dbReference>
<dbReference type="GO" id="GO:0043020">
    <property type="term" value="C:NADPH oxidase complex"/>
    <property type="evidence" value="ECO:0007669"/>
    <property type="project" value="TreeGrafter"/>
</dbReference>
<dbReference type="PROSITE" id="PS50222">
    <property type="entry name" value="EF_HAND_2"/>
    <property type="match status" value="2"/>
</dbReference>
<feature type="transmembrane region" description="Helical" evidence="7">
    <location>
        <begin position="251"/>
        <end position="270"/>
    </location>
</feature>
<dbReference type="CDD" id="cd06186">
    <property type="entry name" value="NOX_Duox_like_FAD_NADP"/>
    <property type="match status" value="1"/>
</dbReference>
<dbReference type="Gene3D" id="2.40.30.10">
    <property type="entry name" value="Translation factors"/>
    <property type="match status" value="1"/>
</dbReference>
<dbReference type="AlphaFoldDB" id="A0A6J8F579"/>
<dbReference type="InterPro" id="IPR002048">
    <property type="entry name" value="EF_hand_dom"/>
</dbReference>
<feature type="transmembrane region" description="Helical" evidence="7">
    <location>
        <begin position="342"/>
        <end position="362"/>
    </location>
</feature>
<dbReference type="GO" id="GO:0005509">
    <property type="term" value="F:calcium ion binding"/>
    <property type="evidence" value="ECO:0007669"/>
    <property type="project" value="InterPro"/>
</dbReference>
<dbReference type="SUPFAM" id="SSF52343">
    <property type="entry name" value="Ferredoxin reductase-like, C-terminal NADP-linked domain"/>
    <property type="match status" value="1"/>
</dbReference>
<evidence type="ECO:0000256" key="7">
    <source>
        <dbReference type="SAM" id="Phobius"/>
    </source>
</evidence>
<feature type="domain" description="EF-hand" evidence="8">
    <location>
        <begin position="59"/>
        <end position="94"/>
    </location>
</feature>
<dbReference type="Gene3D" id="1.10.238.10">
    <property type="entry name" value="EF-hand"/>
    <property type="match status" value="1"/>
</dbReference>
<evidence type="ECO:0000313" key="10">
    <source>
        <dbReference type="EMBL" id="CAC5426805.1"/>
    </source>
</evidence>
<evidence type="ECO:0000256" key="3">
    <source>
        <dbReference type="ARBA" id="ARBA00022837"/>
    </source>
</evidence>
<dbReference type="GO" id="GO:0016175">
    <property type="term" value="F:superoxide-generating NAD(P)H oxidase activity"/>
    <property type="evidence" value="ECO:0007669"/>
    <property type="project" value="TreeGrafter"/>
</dbReference>
<dbReference type="InterPro" id="IPR039261">
    <property type="entry name" value="FNR_nucleotide-bd"/>
</dbReference>
<keyword evidence="2" id="KW-0274">FAD</keyword>
<keyword evidence="7" id="KW-0472">Membrane</keyword>
<evidence type="ECO:0000313" key="11">
    <source>
        <dbReference type="Proteomes" id="UP000507470"/>
    </source>
</evidence>
<dbReference type="Gene3D" id="3.40.50.80">
    <property type="entry name" value="Nucleotide-binding domain of ferredoxin-NADP reductase (FNR) module"/>
    <property type="match status" value="1"/>
</dbReference>
<accession>A0A6J8F579</accession>
<dbReference type="InterPro" id="IPR013121">
    <property type="entry name" value="Fe_red_NAD-bd_6"/>
</dbReference>
<protein>
    <submittedName>
        <fullName evidence="10">NOX5</fullName>
        <ecNumber evidence="10">1.6.3.-</ecNumber>
    </submittedName>
</protein>
<feature type="domain" description="EF-hand" evidence="8">
    <location>
        <begin position="95"/>
        <end position="130"/>
    </location>
</feature>
<feature type="transmembrane region" description="Helical" evidence="7">
    <location>
        <begin position="290"/>
        <end position="312"/>
    </location>
</feature>
<sequence length="692" mass="79047">MNKYLKDEIMKIEEKPDGVTVQIESEDDEWIEWIKKEFNKFADNGKLSAENFEKSLALNKSFFATRFFALFDADENGNVDIVELIEGLHLLKNGTPTQKLMFLFNVFDTDGSGSICKVDLKTVLQSCTEESSLYLCDEDVDELTTVLFEEADIENSGQILFDDFQTALEKHPGLINNLTFSVTQWCNIPKKRRLLRFSRYWSMVYIRRNTSKIVLVIVYIAISIALSAYAALKNIDSNGFLITAKICGKNLNFNCTLVLVLMLRQAINLVRSTTIGRRLPLDKHVLFHKYVVIMIVIYTSVHTIGQVGNAYVVSNLSTELSVGNILFTDAANYGLLDGSAYITGWIAAFLLILIVIFSLPCIRSKIYEVTHLEISRPRTFDFKPGDYLYLQIPDISPYEFHPFTISSAPEMKDVLWLHIRKRGNWTNALYKYISKYDPDVGSRKSFSWLQMIKSLTGRTRSNLPDSVKGSVEPAKNQRQRRGGLPDIDECFLDGPFGSPSREALNTDHSILIAAGIGVTPMASILQSIVHTLRERKQKCPKCSHCYYNNTKETFQKLKKVDFIWVNRDQRCFEWFTHVLKELETEQALLSSKVDNLVDLHLFMTSAVKKSNMEGVGLQLALDLVHRRESKDFFTGLEARTQPGRPDWDKLLSEIVSKRKGKKKVFFCGPKPMSENVKQVCEKYLIPFAKENF</sequence>
<dbReference type="InterPro" id="IPR011992">
    <property type="entry name" value="EF-hand-dom_pair"/>
</dbReference>
<keyword evidence="7" id="KW-0812">Transmembrane</keyword>
<keyword evidence="7" id="KW-1133">Transmembrane helix</keyword>
<gene>
    <name evidence="10" type="ORF">MCOR_58482</name>
</gene>
<dbReference type="Proteomes" id="UP000507470">
    <property type="component" value="Unassembled WGS sequence"/>
</dbReference>
<evidence type="ECO:0000256" key="5">
    <source>
        <dbReference type="ARBA" id="ARBA00023002"/>
    </source>
</evidence>
<dbReference type="InterPro" id="IPR013112">
    <property type="entry name" value="FAD-bd_8"/>
</dbReference>
<feature type="transmembrane region" description="Helical" evidence="7">
    <location>
        <begin position="213"/>
        <end position="231"/>
    </location>
</feature>
<dbReference type="Pfam" id="PF08030">
    <property type="entry name" value="NAD_binding_6"/>
    <property type="match status" value="1"/>
</dbReference>
<reference evidence="10 11" key="1">
    <citation type="submission" date="2020-06" db="EMBL/GenBank/DDBJ databases">
        <authorList>
            <person name="Li R."/>
            <person name="Bekaert M."/>
        </authorList>
    </citation>
    <scope>NUCLEOTIDE SEQUENCE [LARGE SCALE GENOMIC DNA]</scope>
    <source>
        <strain evidence="11">wild</strain>
    </source>
</reference>
<keyword evidence="5 10" id="KW-0560">Oxidoreductase</keyword>
<keyword evidence="11" id="KW-1185">Reference proteome</keyword>
<dbReference type="InterPro" id="IPR018247">
    <property type="entry name" value="EF_Hand_1_Ca_BS"/>
</dbReference>
<evidence type="ECO:0000256" key="2">
    <source>
        <dbReference type="ARBA" id="ARBA00022827"/>
    </source>
</evidence>
<keyword evidence="3" id="KW-0106">Calcium</keyword>
<dbReference type="InterPro" id="IPR017927">
    <property type="entry name" value="FAD-bd_FR_type"/>
</dbReference>
<name>A0A6J8F579_MYTCO</name>
<keyword evidence="1" id="KW-0285">Flavoprotein</keyword>
<dbReference type="PROSITE" id="PS00018">
    <property type="entry name" value="EF_HAND_1"/>
    <property type="match status" value="2"/>
</dbReference>
<proteinExistence type="predicted"/>
<dbReference type="PROSITE" id="PS51384">
    <property type="entry name" value="FAD_FR"/>
    <property type="match status" value="1"/>
</dbReference>
<evidence type="ECO:0000256" key="4">
    <source>
        <dbReference type="ARBA" id="ARBA00022857"/>
    </source>
</evidence>
<organism evidence="10 11">
    <name type="scientific">Mytilus coruscus</name>
    <name type="common">Sea mussel</name>
    <dbReference type="NCBI Taxonomy" id="42192"/>
    <lineage>
        <taxon>Eukaryota</taxon>
        <taxon>Metazoa</taxon>
        <taxon>Spiralia</taxon>
        <taxon>Lophotrochozoa</taxon>
        <taxon>Mollusca</taxon>
        <taxon>Bivalvia</taxon>
        <taxon>Autobranchia</taxon>
        <taxon>Pteriomorphia</taxon>
        <taxon>Mytilida</taxon>
        <taxon>Mytiloidea</taxon>
        <taxon>Mytilidae</taxon>
        <taxon>Mytilinae</taxon>
        <taxon>Mytilus</taxon>
    </lineage>
</organism>
<dbReference type="PANTHER" id="PTHR11972">
    <property type="entry name" value="NADPH OXIDASE"/>
    <property type="match status" value="1"/>
</dbReference>
<dbReference type="PANTHER" id="PTHR11972:SF58">
    <property type="entry name" value="NADPH OXIDASE 5"/>
    <property type="match status" value="1"/>
</dbReference>
<dbReference type="EC" id="1.6.3.-" evidence="10"/>
<dbReference type="CDD" id="cd00051">
    <property type="entry name" value="EFh"/>
    <property type="match status" value="2"/>
</dbReference>
<dbReference type="GO" id="GO:0006952">
    <property type="term" value="P:defense response"/>
    <property type="evidence" value="ECO:0007669"/>
    <property type="project" value="TreeGrafter"/>
</dbReference>
<feature type="region of interest" description="Disordered" evidence="6">
    <location>
        <begin position="460"/>
        <end position="485"/>
    </location>
</feature>
<dbReference type="EMBL" id="CACVKT020010476">
    <property type="protein sequence ID" value="CAC5426805.1"/>
    <property type="molecule type" value="Genomic_DNA"/>
</dbReference>
<dbReference type="SUPFAM" id="SSF63380">
    <property type="entry name" value="Riboflavin synthase domain-like"/>
    <property type="match status" value="1"/>
</dbReference>
<dbReference type="Pfam" id="PF08022">
    <property type="entry name" value="FAD_binding_8"/>
    <property type="match status" value="1"/>
</dbReference>
<feature type="domain" description="FAD-binding FR-type" evidence="9">
    <location>
        <begin position="343"/>
        <end position="465"/>
    </location>
</feature>
<dbReference type="InterPro" id="IPR050369">
    <property type="entry name" value="RBOH/FRE"/>
</dbReference>
<evidence type="ECO:0000259" key="9">
    <source>
        <dbReference type="PROSITE" id="PS51384"/>
    </source>
</evidence>
<dbReference type="OrthoDB" id="167398at2759"/>
<dbReference type="SMART" id="SM00054">
    <property type="entry name" value="EFh"/>
    <property type="match status" value="3"/>
</dbReference>